<evidence type="ECO:0000259" key="6">
    <source>
        <dbReference type="Pfam" id="PF08281"/>
    </source>
</evidence>
<dbReference type="GO" id="GO:0003677">
    <property type="term" value="F:DNA binding"/>
    <property type="evidence" value="ECO:0007669"/>
    <property type="project" value="InterPro"/>
</dbReference>
<dbReference type="PANTHER" id="PTHR43133">
    <property type="entry name" value="RNA POLYMERASE ECF-TYPE SIGMA FACTO"/>
    <property type="match status" value="1"/>
</dbReference>
<evidence type="ECO:0000313" key="7">
    <source>
        <dbReference type="EMBL" id="SDG29865.1"/>
    </source>
</evidence>
<name>A0A1G7T3M3_9SPHI</name>
<dbReference type="InterPro" id="IPR007627">
    <property type="entry name" value="RNA_pol_sigma70_r2"/>
</dbReference>
<organism evidence="7 8">
    <name type="scientific">Mucilaginibacter gossypii</name>
    <dbReference type="NCBI Taxonomy" id="551996"/>
    <lineage>
        <taxon>Bacteria</taxon>
        <taxon>Pseudomonadati</taxon>
        <taxon>Bacteroidota</taxon>
        <taxon>Sphingobacteriia</taxon>
        <taxon>Sphingobacteriales</taxon>
        <taxon>Sphingobacteriaceae</taxon>
        <taxon>Mucilaginibacter</taxon>
    </lineage>
</organism>
<dbReference type="InterPro" id="IPR036388">
    <property type="entry name" value="WH-like_DNA-bd_sf"/>
</dbReference>
<dbReference type="SUPFAM" id="SSF88659">
    <property type="entry name" value="Sigma3 and sigma4 domains of RNA polymerase sigma factors"/>
    <property type="match status" value="1"/>
</dbReference>
<evidence type="ECO:0000256" key="4">
    <source>
        <dbReference type="ARBA" id="ARBA00023163"/>
    </source>
</evidence>
<evidence type="ECO:0000256" key="2">
    <source>
        <dbReference type="ARBA" id="ARBA00023015"/>
    </source>
</evidence>
<protein>
    <submittedName>
        <fullName evidence="7">RNA polymerase sigma-70 factor, ECF subfamily</fullName>
    </submittedName>
</protein>
<keyword evidence="8" id="KW-1185">Reference proteome</keyword>
<evidence type="ECO:0000256" key="3">
    <source>
        <dbReference type="ARBA" id="ARBA00023082"/>
    </source>
</evidence>
<dbReference type="InterPro" id="IPR013325">
    <property type="entry name" value="RNA_pol_sigma_r2"/>
</dbReference>
<dbReference type="NCBIfam" id="TIGR02937">
    <property type="entry name" value="sigma70-ECF"/>
    <property type="match status" value="1"/>
</dbReference>
<comment type="similarity">
    <text evidence="1">Belongs to the sigma-70 factor family. ECF subfamily.</text>
</comment>
<keyword evidence="4" id="KW-0804">Transcription</keyword>
<dbReference type="InterPro" id="IPR013249">
    <property type="entry name" value="RNA_pol_sigma70_r4_t2"/>
</dbReference>
<dbReference type="RefSeq" id="WP_091163605.1">
    <property type="nucleotide sequence ID" value="NZ_FNCG01000003.1"/>
</dbReference>
<evidence type="ECO:0000259" key="5">
    <source>
        <dbReference type="Pfam" id="PF04542"/>
    </source>
</evidence>
<reference evidence="8" key="1">
    <citation type="submission" date="2016-10" db="EMBL/GenBank/DDBJ databases">
        <authorList>
            <person name="Varghese N."/>
            <person name="Submissions S."/>
        </authorList>
    </citation>
    <scope>NUCLEOTIDE SEQUENCE [LARGE SCALE GENOMIC DNA]</scope>
    <source>
        <strain evidence="8">Gh-67</strain>
    </source>
</reference>
<dbReference type="Gene3D" id="1.10.10.10">
    <property type="entry name" value="Winged helix-like DNA-binding domain superfamily/Winged helix DNA-binding domain"/>
    <property type="match status" value="1"/>
</dbReference>
<dbReference type="Proteomes" id="UP000199705">
    <property type="component" value="Unassembled WGS sequence"/>
</dbReference>
<dbReference type="AlphaFoldDB" id="A0A1G7T3M3"/>
<dbReference type="InterPro" id="IPR039425">
    <property type="entry name" value="RNA_pol_sigma-70-like"/>
</dbReference>
<dbReference type="InterPro" id="IPR014284">
    <property type="entry name" value="RNA_pol_sigma-70_dom"/>
</dbReference>
<sequence length="194" mass="23402">MYNSHISDQDLWLAVRNNDEHAFAVLFDRYWVRLYKTAFRYLKDRQNSEEAVHDVFLNIWDRRRQLDIESVPNFLLSAIRYQVYNRMRAVKRPVIVELDNLEAGLFPDYNQGDFRIKNQELLQELSYYLEKLPRRCQEIFYMSRMENLSNQEIAARLGISKRTVENQITVALKHLRGCFKQVSTMLCLYYLLFK</sequence>
<dbReference type="PANTHER" id="PTHR43133:SF46">
    <property type="entry name" value="RNA POLYMERASE SIGMA-70 FACTOR ECF SUBFAMILY"/>
    <property type="match status" value="1"/>
</dbReference>
<dbReference type="GO" id="GO:0016987">
    <property type="term" value="F:sigma factor activity"/>
    <property type="evidence" value="ECO:0007669"/>
    <property type="project" value="UniProtKB-KW"/>
</dbReference>
<keyword evidence="2" id="KW-0805">Transcription regulation</keyword>
<keyword evidence="3" id="KW-0731">Sigma factor</keyword>
<feature type="domain" description="RNA polymerase sigma factor 70 region 4 type 2" evidence="6">
    <location>
        <begin position="123"/>
        <end position="175"/>
    </location>
</feature>
<dbReference type="GO" id="GO:0006352">
    <property type="term" value="P:DNA-templated transcription initiation"/>
    <property type="evidence" value="ECO:0007669"/>
    <property type="project" value="InterPro"/>
</dbReference>
<dbReference type="Pfam" id="PF08281">
    <property type="entry name" value="Sigma70_r4_2"/>
    <property type="match status" value="1"/>
</dbReference>
<proteinExistence type="inferred from homology"/>
<dbReference type="InterPro" id="IPR013324">
    <property type="entry name" value="RNA_pol_sigma_r3/r4-like"/>
</dbReference>
<dbReference type="NCBIfam" id="TIGR02985">
    <property type="entry name" value="Sig70_bacteroi1"/>
    <property type="match status" value="1"/>
</dbReference>
<feature type="domain" description="RNA polymerase sigma-70 region 2" evidence="5">
    <location>
        <begin position="26"/>
        <end position="91"/>
    </location>
</feature>
<evidence type="ECO:0000256" key="1">
    <source>
        <dbReference type="ARBA" id="ARBA00010641"/>
    </source>
</evidence>
<accession>A0A1G7T3M3</accession>
<dbReference type="STRING" id="551996.SAMN05192573_10317"/>
<dbReference type="SUPFAM" id="SSF88946">
    <property type="entry name" value="Sigma2 domain of RNA polymerase sigma factors"/>
    <property type="match status" value="1"/>
</dbReference>
<dbReference type="EMBL" id="FNCG01000003">
    <property type="protein sequence ID" value="SDG29865.1"/>
    <property type="molecule type" value="Genomic_DNA"/>
</dbReference>
<dbReference type="Pfam" id="PF04542">
    <property type="entry name" value="Sigma70_r2"/>
    <property type="match status" value="1"/>
</dbReference>
<dbReference type="InterPro" id="IPR014327">
    <property type="entry name" value="RNA_pol_sigma70_bacteroid"/>
</dbReference>
<dbReference type="Gene3D" id="1.10.1740.10">
    <property type="match status" value="1"/>
</dbReference>
<evidence type="ECO:0000313" key="8">
    <source>
        <dbReference type="Proteomes" id="UP000199705"/>
    </source>
</evidence>
<gene>
    <name evidence="7" type="ORF">SAMN05192573_10317</name>
</gene>